<sequence length="116" mass="13131">MKEGSWQITVIMTLVLLNIAIATQTIGTGKRGQLSGRYKGRKDFKPITGTYPSVEAKEYYTNPKLHEWKKGDHLKSKMEIDPATQADAGIYECHANNKYAVDTKAFRTTYIAQFNK</sequence>
<dbReference type="InterPro" id="IPR013783">
    <property type="entry name" value="Ig-like_fold"/>
</dbReference>
<organism evidence="2 3">
    <name type="scientific">Cherax quadricarinatus</name>
    <name type="common">Australian red claw crayfish</name>
    <dbReference type="NCBI Taxonomy" id="27406"/>
    <lineage>
        <taxon>Eukaryota</taxon>
        <taxon>Metazoa</taxon>
        <taxon>Ecdysozoa</taxon>
        <taxon>Arthropoda</taxon>
        <taxon>Crustacea</taxon>
        <taxon>Multicrustacea</taxon>
        <taxon>Malacostraca</taxon>
        <taxon>Eumalacostraca</taxon>
        <taxon>Eucarida</taxon>
        <taxon>Decapoda</taxon>
        <taxon>Pleocyemata</taxon>
        <taxon>Astacidea</taxon>
        <taxon>Parastacoidea</taxon>
        <taxon>Parastacidae</taxon>
        <taxon>Cherax</taxon>
    </lineage>
</organism>
<keyword evidence="1" id="KW-1133">Transmembrane helix</keyword>
<accession>A0AAW0XZD7</accession>
<name>A0AAW0XZD7_CHEQU</name>
<dbReference type="Proteomes" id="UP001445076">
    <property type="component" value="Unassembled WGS sequence"/>
</dbReference>
<keyword evidence="1" id="KW-0812">Transmembrane</keyword>
<dbReference type="EMBL" id="JARKIK010000018">
    <property type="protein sequence ID" value="KAK8745869.1"/>
    <property type="molecule type" value="Genomic_DNA"/>
</dbReference>
<dbReference type="AlphaFoldDB" id="A0AAW0XZD7"/>
<keyword evidence="1" id="KW-0472">Membrane</keyword>
<dbReference type="Gene3D" id="2.60.40.10">
    <property type="entry name" value="Immunoglobulins"/>
    <property type="match status" value="1"/>
</dbReference>
<evidence type="ECO:0008006" key="4">
    <source>
        <dbReference type="Google" id="ProtNLM"/>
    </source>
</evidence>
<keyword evidence="3" id="KW-1185">Reference proteome</keyword>
<proteinExistence type="predicted"/>
<evidence type="ECO:0000256" key="1">
    <source>
        <dbReference type="SAM" id="Phobius"/>
    </source>
</evidence>
<reference evidence="2 3" key="1">
    <citation type="journal article" date="2024" name="BMC Genomics">
        <title>Genome assembly of redclaw crayfish (Cherax quadricarinatus) provides insights into its immune adaptation and hypoxia tolerance.</title>
        <authorList>
            <person name="Liu Z."/>
            <person name="Zheng J."/>
            <person name="Li H."/>
            <person name="Fang K."/>
            <person name="Wang S."/>
            <person name="He J."/>
            <person name="Zhou D."/>
            <person name="Weng S."/>
            <person name="Chi M."/>
            <person name="Gu Z."/>
            <person name="He J."/>
            <person name="Li F."/>
            <person name="Wang M."/>
        </authorList>
    </citation>
    <scope>NUCLEOTIDE SEQUENCE [LARGE SCALE GENOMIC DNA]</scope>
    <source>
        <strain evidence="2">ZL_2023a</strain>
    </source>
</reference>
<comment type="caution">
    <text evidence="2">The sequence shown here is derived from an EMBL/GenBank/DDBJ whole genome shotgun (WGS) entry which is preliminary data.</text>
</comment>
<evidence type="ECO:0000313" key="3">
    <source>
        <dbReference type="Proteomes" id="UP001445076"/>
    </source>
</evidence>
<dbReference type="InterPro" id="IPR036179">
    <property type="entry name" value="Ig-like_dom_sf"/>
</dbReference>
<gene>
    <name evidence="2" type="ORF">OTU49_000063</name>
</gene>
<evidence type="ECO:0000313" key="2">
    <source>
        <dbReference type="EMBL" id="KAK8745869.1"/>
    </source>
</evidence>
<feature type="transmembrane region" description="Helical" evidence="1">
    <location>
        <begin position="6"/>
        <end position="27"/>
    </location>
</feature>
<dbReference type="SUPFAM" id="SSF48726">
    <property type="entry name" value="Immunoglobulin"/>
    <property type="match status" value="1"/>
</dbReference>
<protein>
    <recommendedName>
        <fullName evidence="4">Ig-like domain-containing protein</fullName>
    </recommendedName>
</protein>